<dbReference type="InterPro" id="IPR035965">
    <property type="entry name" value="PAS-like_dom_sf"/>
</dbReference>
<dbReference type="PROSITE" id="PS50113">
    <property type="entry name" value="PAC"/>
    <property type="match status" value="1"/>
</dbReference>
<dbReference type="SMART" id="SM00267">
    <property type="entry name" value="GGDEF"/>
    <property type="match status" value="1"/>
</dbReference>
<dbReference type="Pfam" id="PF08447">
    <property type="entry name" value="PAS_3"/>
    <property type="match status" value="1"/>
</dbReference>
<dbReference type="InterPro" id="IPR000160">
    <property type="entry name" value="GGDEF_dom"/>
</dbReference>
<reference evidence="5" key="3">
    <citation type="journal article" date="2023" name="Genes Genomics">
        <title>Genomic insights of Leclercia adecarboxylata strains linked to an outbreak in public hospitals in Mexico.</title>
        <authorList>
            <person name="Barrios-Villa E."/>
            <person name="Pacheco-Flores B."/>
            <person name="Lozano-Zarain P."/>
            <person name="Del Campo-Ortega R."/>
            <person name="de Jesus Ascencio-Montiel I."/>
            <person name="Gonzalez-Leon M."/>
            <person name="Camorlinga-Ponce M."/>
            <person name="Gaytan Cervantes F.J."/>
            <person name="Gonzalez Torres C."/>
            <person name="Aguilar E."/>
            <person name="Gonzalez Ibarra J."/>
            <person name="Torres Lopez F.J."/>
            <person name="Rosas-Vargas H."/>
            <person name="Gonzalez-Bonilla C.R."/>
            <person name="Del Carmen Rocha-Gracia R."/>
        </authorList>
    </citation>
    <scope>NUCLEOTIDE SEQUENCE</scope>
    <source>
        <strain evidence="5">Lac40</strain>
    </source>
</reference>
<dbReference type="SMART" id="SM00086">
    <property type="entry name" value="PAC"/>
    <property type="match status" value="1"/>
</dbReference>
<evidence type="ECO:0000313" key="7">
    <source>
        <dbReference type="EMBL" id="PHH07103.1"/>
    </source>
</evidence>
<comment type="caution">
    <text evidence="7">The sequence shown here is derived from an EMBL/GenBank/DDBJ whole genome shotgun (WGS) entry which is preliminary data.</text>
</comment>
<evidence type="ECO:0000313" key="8">
    <source>
        <dbReference type="Proteomes" id="UP000222768"/>
    </source>
</evidence>
<evidence type="ECO:0000313" key="9">
    <source>
        <dbReference type="Proteomes" id="UP001357437"/>
    </source>
</evidence>
<dbReference type="Pfam" id="PF00990">
    <property type="entry name" value="GGDEF"/>
    <property type="match status" value="1"/>
</dbReference>
<dbReference type="Proteomes" id="UP001357437">
    <property type="component" value="Unassembled WGS sequence"/>
</dbReference>
<keyword evidence="6" id="KW-0548">Nucleotidyltransferase</keyword>
<evidence type="ECO:0000259" key="2">
    <source>
        <dbReference type="PROSITE" id="PS50112"/>
    </source>
</evidence>
<dbReference type="InterPro" id="IPR052163">
    <property type="entry name" value="DGC-Regulatory_Protein"/>
</dbReference>
<feature type="domain" description="GGDEF" evidence="4">
    <location>
        <begin position="184"/>
        <end position="316"/>
    </location>
</feature>
<keyword evidence="9" id="KW-1185">Reference proteome</keyword>
<dbReference type="CDD" id="cd01949">
    <property type="entry name" value="GGDEF"/>
    <property type="match status" value="1"/>
</dbReference>
<proteinExistence type="predicted"/>
<evidence type="ECO:0000259" key="3">
    <source>
        <dbReference type="PROSITE" id="PS50113"/>
    </source>
</evidence>
<reference evidence="6 9" key="4">
    <citation type="submission" date="2024-01" db="EMBL/GenBank/DDBJ databases">
        <title>Comparative Genomics of Leclercia adecarboxylata Strains Isolated from Several Sources.</title>
        <authorList>
            <person name="Yescas-Zazueta V."/>
            <person name="Balbuena-Alonso M.G."/>
            <person name="Valencia D."/>
            <person name="Mendez-Pfeiffer P.A."/>
            <person name="Ballesteros-Monrreal M.G."/>
            <person name="Rocha-Gracia R.D.C."/>
            <person name="Barrios-Villa E."/>
        </authorList>
    </citation>
    <scope>NUCLEOTIDE SEQUENCE [LARGE SCALE GENOMIC DNA]</scope>
    <source>
        <strain evidence="6 9">33MEM</strain>
    </source>
</reference>
<dbReference type="PROSITE" id="PS50112">
    <property type="entry name" value="PAS"/>
    <property type="match status" value="1"/>
</dbReference>
<dbReference type="PANTHER" id="PTHR46663">
    <property type="entry name" value="DIGUANYLATE CYCLASE DGCT-RELATED"/>
    <property type="match status" value="1"/>
</dbReference>
<reference evidence="8" key="2">
    <citation type="submission" date="2017-09" db="EMBL/GenBank/DDBJ databases">
        <title>FDA dAtabase for Regulatory Grade micrObial Sequences (FDA-ARGOS): Supporting development and validation of Infectious Disease Dx tests.</title>
        <authorList>
            <person name="Minogue T."/>
            <person name="Wolcott M."/>
            <person name="Wasieloski L."/>
            <person name="Aguilar W."/>
            <person name="Moore D."/>
            <person name="Tallon L."/>
            <person name="Sadzewicz L."/>
            <person name="Ott S."/>
            <person name="Zhao X."/>
            <person name="Nagaraj S."/>
            <person name="Vavikolanu K."/>
            <person name="Aluvathingal J."/>
            <person name="Nadendla S."/>
            <person name="Sichtig H."/>
        </authorList>
    </citation>
    <scope>NUCLEOTIDE SEQUENCE [LARGE SCALE GENOMIC DNA]</scope>
    <source>
        <strain evidence="8">FDAARGOS_404</strain>
    </source>
</reference>
<dbReference type="SMART" id="SM00091">
    <property type="entry name" value="PAS"/>
    <property type="match status" value="1"/>
</dbReference>
<dbReference type="PROSITE" id="PS50887">
    <property type="entry name" value="GGDEF"/>
    <property type="match status" value="1"/>
</dbReference>
<feature type="coiled-coil region" evidence="1">
    <location>
        <begin position="3"/>
        <end position="30"/>
    </location>
</feature>
<evidence type="ECO:0000259" key="4">
    <source>
        <dbReference type="PROSITE" id="PS50887"/>
    </source>
</evidence>
<keyword evidence="1" id="KW-0175">Coiled coil</keyword>
<keyword evidence="6" id="KW-0808">Transferase</keyword>
<dbReference type="SUPFAM" id="SSF55785">
    <property type="entry name" value="PYP-like sensor domain (PAS domain)"/>
    <property type="match status" value="1"/>
</dbReference>
<dbReference type="InterPro" id="IPR013655">
    <property type="entry name" value="PAS_fold_3"/>
</dbReference>
<dbReference type="InterPro" id="IPR000700">
    <property type="entry name" value="PAS-assoc_C"/>
</dbReference>
<evidence type="ECO:0000313" key="6">
    <source>
        <dbReference type="EMBL" id="MEC3936395.1"/>
    </source>
</evidence>
<evidence type="ECO:0000256" key="1">
    <source>
        <dbReference type="SAM" id="Coils"/>
    </source>
</evidence>
<dbReference type="RefSeq" id="WP_032614143.1">
    <property type="nucleotide sequence ID" value="NZ_CBCXZU010000020.1"/>
</dbReference>
<dbReference type="NCBIfam" id="TIGR00254">
    <property type="entry name" value="GGDEF"/>
    <property type="match status" value="1"/>
</dbReference>
<dbReference type="Gene3D" id="3.30.450.20">
    <property type="entry name" value="PAS domain"/>
    <property type="match status" value="1"/>
</dbReference>
<dbReference type="GO" id="GO:0052621">
    <property type="term" value="F:diguanylate cyclase activity"/>
    <property type="evidence" value="ECO:0007669"/>
    <property type="project" value="UniProtKB-EC"/>
</dbReference>
<dbReference type="Proteomes" id="UP000222768">
    <property type="component" value="Unassembled WGS sequence"/>
</dbReference>
<dbReference type="EMBL" id="PDLK01000002">
    <property type="protein sequence ID" value="PHH07103.1"/>
    <property type="molecule type" value="Genomic_DNA"/>
</dbReference>
<dbReference type="PANTHER" id="PTHR46663:SF3">
    <property type="entry name" value="SLL0267 PROTEIN"/>
    <property type="match status" value="1"/>
</dbReference>
<dbReference type="EMBL" id="JAOURS010000037">
    <property type="protein sequence ID" value="MDC6640957.1"/>
    <property type="molecule type" value="Genomic_DNA"/>
</dbReference>
<accession>A0A7H0FJA4</accession>
<dbReference type="CDD" id="cd00130">
    <property type="entry name" value="PAS"/>
    <property type="match status" value="1"/>
</dbReference>
<dbReference type="OrthoDB" id="9812260at2"/>
<sequence>MSEKALKQQIQNLKKHNARLARLARDARSKLSAALDGTGLCLWQLDVPTGKLIIYNRRWGSMLGYQPKELNAQFEIWREHLHPDDKQNVLDAFYDHLHGKTPFYEALHRMQHKNGTVTWVLDRGRVTEWDEQGNPLKVTGTHIDMTKEKQYEEQLAQLANHDPLTGLANRHALLTHFAQLKAQGPLCIAFIDLDDFKTVNDTFGHRSGDELLIQLSQRLRDACPPGAVVGRLGGDEFVLLLPFPLASLLVNSTAHHCLNAALTPFELDNGQAKVGASVGIDEVQEEDDFVNALRRADRSMYQIKHTGKNGVAIGQTLLSVSRTGTYP</sequence>
<dbReference type="AlphaFoldDB" id="A0A7H0FJA4"/>
<feature type="domain" description="PAS" evidence="2">
    <location>
        <begin position="27"/>
        <end position="100"/>
    </location>
</feature>
<organism evidence="7 8">
    <name type="scientific">Leclercia adecarboxylata</name>
    <dbReference type="NCBI Taxonomy" id="83655"/>
    <lineage>
        <taxon>Bacteria</taxon>
        <taxon>Pseudomonadati</taxon>
        <taxon>Pseudomonadota</taxon>
        <taxon>Gammaproteobacteria</taxon>
        <taxon>Enterobacterales</taxon>
        <taxon>Enterobacteriaceae</taxon>
        <taxon>Leclercia</taxon>
    </lineage>
</organism>
<name>A0A7H0FJA4_9ENTR</name>
<dbReference type="SUPFAM" id="SSF55073">
    <property type="entry name" value="Nucleotide cyclase"/>
    <property type="match status" value="1"/>
</dbReference>
<dbReference type="KEGG" id="lax:APT61_03800"/>
<dbReference type="InterPro" id="IPR029787">
    <property type="entry name" value="Nucleotide_cyclase"/>
</dbReference>
<dbReference type="InterPro" id="IPR000014">
    <property type="entry name" value="PAS"/>
</dbReference>
<gene>
    <name evidence="7" type="ORF">CRX53_19120</name>
    <name evidence="5" type="ORF">OEZ79_22275</name>
    <name evidence="6" type="ORF">VOF76_09475</name>
</gene>
<evidence type="ECO:0000313" key="5">
    <source>
        <dbReference type="EMBL" id="MDC6640957.1"/>
    </source>
</evidence>
<dbReference type="NCBIfam" id="TIGR00229">
    <property type="entry name" value="sensory_box"/>
    <property type="match status" value="1"/>
</dbReference>
<dbReference type="GeneID" id="30331004"/>
<feature type="domain" description="PAC" evidence="3">
    <location>
        <begin position="104"/>
        <end position="157"/>
    </location>
</feature>
<reference evidence="7" key="1">
    <citation type="submission" date="2017-09" db="EMBL/GenBank/DDBJ databases">
        <title>FDA dAtabase for Regulatory Grade micrObial Sequences (FDA-ARGOS): Supporting development and validation of Infectious Disease Dx tests.</title>
        <authorList>
            <person name="Minogue T."/>
            <person name="Wolcott M."/>
            <person name="Wasieloski L."/>
            <person name="Aguilar W."/>
            <person name="Moore D."/>
            <person name="Tallon L.J."/>
            <person name="Sadzewicz L."/>
            <person name="Ott S."/>
            <person name="Zhao X."/>
            <person name="Nagaraj S."/>
            <person name="Vavikolanu K."/>
            <person name="Aluvathingal J."/>
            <person name="Nadendla S."/>
            <person name="Sichtig H."/>
        </authorList>
    </citation>
    <scope>NUCLEOTIDE SEQUENCE</scope>
    <source>
        <strain evidence="7">FDAARGOS_404</strain>
    </source>
</reference>
<dbReference type="EMBL" id="JAYMCU010000012">
    <property type="protein sequence ID" value="MEC3936395.1"/>
    <property type="molecule type" value="Genomic_DNA"/>
</dbReference>
<dbReference type="EC" id="2.7.7.65" evidence="6"/>
<protein>
    <submittedName>
        <fullName evidence="7">GGDEF domain-containing protein</fullName>
    </submittedName>
    <submittedName>
        <fullName evidence="5">Sensor domain-containing diguanylate cyclase</fullName>
        <ecNumber evidence="6">2.7.7.65</ecNumber>
    </submittedName>
</protein>
<dbReference type="InterPro" id="IPR043128">
    <property type="entry name" value="Rev_trsase/Diguanyl_cyclase"/>
</dbReference>
<dbReference type="Gene3D" id="3.30.70.270">
    <property type="match status" value="1"/>
</dbReference>
<dbReference type="InterPro" id="IPR001610">
    <property type="entry name" value="PAC"/>
</dbReference>
<dbReference type="Proteomes" id="UP001149314">
    <property type="component" value="Unassembled WGS sequence"/>
</dbReference>